<dbReference type="GO" id="GO:0043266">
    <property type="term" value="P:regulation of potassium ion transport"/>
    <property type="evidence" value="ECO:0007669"/>
    <property type="project" value="TreeGrafter"/>
</dbReference>
<dbReference type="EMBL" id="JH431796">
    <property type="status" value="NOT_ANNOTATED_CDS"/>
    <property type="molecule type" value="Genomic_DNA"/>
</dbReference>
<dbReference type="FunFam" id="1.20.1250.20:FF:000290">
    <property type="entry name" value="Unc-93 homolog A"/>
    <property type="match status" value="1"/>
</dbReference>
<feature type="transmembrane region" description="Helical" evidence="7">
    <location>
        <begin position="94"/>
        <end position="111"/>
    </location>
</feature>
<evidence type="ECO:0000313" key="8">
    <source>
        <dbReference type="EnsemblMetazoa" id="SMAR007661-PA"/>
    </source>
</evidence>
<accession>T1J282</accession>
<dbReference type="HOGENOM" id="CLU_025356_1_1_1"/>
<evidence type="ECO:0008006" key="10">
    <source>
        <dbReference type="Google" id="ProtNLM"/>
    </source>
</evidence>
<keyword evidence="3 7" id="KW-0812">Transmembrane</keyword>
<dbReference type="PANTHER" id="PTHR19444:SF13">
    <property type="entry name" value="PROTEIN UNC-93 HOMOLOG A"/>
    <property type="match status" value="1"/>
</dbReference>
<reference evidence="8" key="2">
    <citation type="submission" date="2015-02" db="UniProtKB">
        <authorList>
            <consortium name="EnsemblMetazoa"/>
        </authorList>
    </citation>
    <scope>IDENTIFICATION</scope>
</reference>
<reference evidence="9" key="1">
    <citation type="submission" date="2011-05" db="EMBL/GenBank/DDBJ databases">
        <authorList>
            <person name="Richards S.R."/>
            <person name="Qu J."/>
            <person name="Jiang H."/>
            <person name="Jhangiani S.N."/>
            <person name="Agravi P."/>
            <person name="Goodspeed R."/>
            <person name="Gross S."/>
            <person name="Mandapat C."/>
            <person name="Jackson L."/>
            <person name="Mathew T."/>
            <person name="Pu L."/>
            <person name="Thornton R."/>
            <person name="Saada N."/>
            <person name="Wilczek-Boney K.B."/>
            <person name="Lee S."/>
            <person name="Kovar C."/>
            <person name="Wu Y."/>
            <person name="Scherer S.E."/>
            <person name="Worley K.C."/>
            <person name="Muzny D.M."/>
            <person name="Gibbs R."/>
        </authorList>
    </citation>
    <scope>NUCLEOTIDE SEQUENCE</scope>
    <source>
        <strain evidence="9">Brora</strain>
    </source>
</reference>
<dbReference type="Proteomes" id="UP000014500">
    <property type="component" value="Unassembled WGS sequence"/>
</dbReference>
<keyword evidence="9" id="KW-1185">Reference proteome</keyword>
<evidence type="ECO:0000256" key="5">
    <source>
        <dbReference type="ARBA" id="ARBA00023136"/>
    </source>
</evidence>
<dbReference type="GO" id="GO:0006937">
    <property type="term" value="P:regulation of muscle contraction"/>
    <property type="evidence" value="ECO:0007669"/>
    <property type="project" value="TreeGrafter"/>
</dbReference>
<dbReference type="GO" id="GO:0015459">
    <property type="term" value="F:potassium channel regulator activity"/>
    <property type="evidence" value="ECO:0007669"/>
    <property type="project" value="TreeGrafter"/>
</dbReference>
<feature type="transmembrane region" description="Helical" evidence="7">
    <location>
        <begin position="183"/>
        <end position="204"/>
    </location>
</feature>
<comment type="similarity">
    <text evidence="2">Belongs to the unc-93 family.</text>
</comment>
<feature type="transmembrane region" description="Helical" evidence="7">
    <location>
        <begin position="253"/>
        <end position="279"/>
    </location>
</feature>
<dbReference type="SUPFAM" id="SSF103473">
    <property type="entry name" value="MFS general substrate transporter"/>
    <property type="match status" value="1"/>
</dbReference>
<dbReference type="InterPro" id="IPR051951">
    <property type="entry name" value="UNC-93_regulatory"/>
</dbReference>
<evidence type="ECO:0000256" key="2">
    <source>
        <dbReference type="ARBA" id="ARBA00009172"/>
    </source>
</evidence>
<dbReference type="CDD" id="cd17406">
    <property type="entry name" value="MFS_unc93A_like"/>
    <property type="match status" value="1"/>
</dbReference>
<dbReference type="PANTHER" id="PTHR19444">
    <property type="entry name" value="UNC-93 RELATED"/>
    <property type="match status" value="1"/>
</dbReference>
<feature type="transmembrane region" description="Helical" evidence="7">
    <location>
        <begin position="440"/>
        <end position="458"/>
    </location>
</feature>
<keyword evidence="6" id="KW-0325">Glycoprotein</keyword>
<dbReference type="PhylomeDB" id="T1J282"/>
<evidence type="ECO:0000256" key="3">
    <source>
        <dbReference type="ARBA" id="ARBA00022692"/>
    </source>
</evidence>
<evidence type="ECO:0000256" key="1">
    <source>
        <dbReference type="ARBA" id="ARBA00004141"/>
    </source>
</evidence>
<dbReference type="OMA" id="NTACIIA"/>
<feature type="transmembrane region" description="Helical" evidence="7">
    <location>
        <begin position="57"/>
        <end position="74"/>
    </location>
</feature>
<dbReference type="InterPro" id="IPR036259">
    <property type="entry name" value="MFS_trans_sf"/>
</dbReference>
<keyword evidence="5 7" id="KW-0472">Membrane</keyword>
<evidence type="ECO:0000313" key="9">
    <source>
        <dbReference type="Proteomes" id="UP000014500"/>
    </source>
</evidence>
<evidence type="ECO:0000256" key="6">
    <source>
        <dbReference type="ARBA" id="ARBA00023180"/>
    </source>
</evidence>
<organism evidence="8 9">
    <name type="scientific">Strigamia maritima</name>
    <name type="common">European centipede</name>
    <name type="synonym">Geophilus maritimus</name>
    <dbReference type="NCBI Taxonomy" id="126957"/>
    <lineage>
        <taxon>Eukaryota</taxon>
        <taxon>Metazoa</taxon>
        <taxon>Ecdysozoa</taxon>
        <taxon>Arthropoda</taxon>
        <taxon>Myriapoda</taxon>
        <taxon>Chilopoda</taxon>
        <taxon>Pleurostigmophora</taxon>
        <taxon>Geophilomorpha</taxon>
        <taxon>Linotaeniidae</taxon>
        <taxon>Strigamia</taxon>
    </lineage>
</organism>
<feature type="transmembrane region" description="Helical" evidence="7">
    <location>
        <begin position="142"/>
        <end position="163"/>
    </location>
</feature>
<evidence type="ECO:0000256" key="7">
    <source>
        <dbReference type="SAM" id="Phobius"/>
    </source>
</evidence>
<proteinExistence type="inferred from homology"/>
<feature type="transmembrane region" description="Helical" evidence="7">
    <location>
        <begin position="118"/>
        <end position="136"/>
    </location>
</feature>
<protein>
    <recommendedName>
        <fullName evidence="10">UNC93-like protein</fullName>
    </recommendedName>
</protein>
<dbReference type="Gene3D" id="1.20.1250.20">
    <property type="entry name" value="MFS general substrate transporter like domains"/>
    <property type="match status" value="2"/>
</dbReference>
<comment type="subcellular location">
    <subcellularLocation>
        <location evidence="1">Membrane</location>
        <topology evidence="1">Multi-pass membrane protein</topology>
    </subcellularLocation>
</comment>
<dbReference type="Pfam" id="PF05978">
    <property type="entry name" value="UNC-93"/>
    <property type="match status" value="1"/>
</dbReference>
<feature type="transmembrane region" description="Helical" evidence="7">
    <location>
        <begin position="375"/>
        <end position="394"/>
    </location>
</feature>
<dbReference type="GO" id="GO:0055120">
    <property type="term" value="C:striated muscle dense body"/>
    <property type="evidence" value="ECO:0007669"/>
    <property type="project" value="TreeGrafter"/>
</dbReference>
<feature type="transmembrane region" description="Helical" evidence="7">
    <location>
        <begin position="342"/>
        <end position="363"/>
    </location>
</feature>
<sequence>MAQLLQVNTLPEHDDYLKTKPVYVSNDLPLTKLDISKKTEDEKFEPSQCEFKTWKNLLAISFGFLLLFTAFSSLQNLQSSLNQKDGLGTASLSTIYATMVISCMFVPSFAINKFGCKWTLVISMLMYTTYMAANFYSDWFTLIPAAVVLGIGAAPLWSAKCTYLTQIGSEYAQHVGRKAEVIIVRYFGIFFMIFQSGQITGNLISSLVLKPEQDNTTHYVITDAQKEICGAKYCNEPLGTTHNTTSRPPEEKVYILCGIYVACALLGALLVALVVDPLVRVKTAAMGKSQHISGLDLLVATFRQMRNWKQILIIPLTIFSGLEQAFIMGDFTLAFLTCSLGIHNVGFIMVCFGVADAICCVAFEPIVKKFSRVPIFLLGGLINASIVVVMLSWHPDPGNIYIFYALAGLWGLSDAIWQTQINAFYGVIFTNHEEAAFSNYRLWESLGFIVTFGYANYLCVNIKLYIVLTGLIVGMIGYLIIEIKVYKGNKELRPAVQ</sequence>
<dbReference type="GO" id="GO:0005886">
    <property type="term" value="C:plasma membrane"/>
    <property type="evidence" value="ECO:0007669"/>
    <property type="project" value="TreeGrafter"/>
</dbReference>
<feature type="transmembrane region" description="Helical" evidence="7">
    <location>
        <begin position="464"/>
        <end position="481"/>
    </location>
</feature>
<feature type="transmembrane region" description="Helical" evidence="7">
    <location>
        <begin position="400"/>
        <end position="419"/>
    </location>
</feature>
<evidence type="ECO:0000256" key="4">
    <source>
        <dbReference type="ARBA" id="ARBA00022989"/>
    </source>
</evidence>
<dbReference type="EnsemblMetazoa" id="SMAR007661-RA">
    <property type="protein sequence ID" value="SMAR007661-PA"/>
    <property type="gene ID" value="SMAR007661"/>
</dbReference>
<dbReference type="AlphaFoldDB" id="T1J282"/>
<name>T1J282_STRMM</name>
<dbReference type="eggNOG" id="KOG3097">
    <property type="taxonomic scope" value="Eukaryota"/>
</dbReference>
<dbReference type="STRING" id="126957.T1J282"/>
<dbReference type="InterPro" id="IPR010291">
    <property type="entry name" value="Ion_channel_UNC-93"/>
</dbReference>
<feature type="transmembrane region" description="Helical" evidence="7">
    <location>
        <begin position="311"/>
        <end position="336"/>
    </location>
</feature>
<keyword evidence="4 7" id="KW-1133">Transmembrane helix</keyword>